<dbReference type="Proteomes" id="UP001152795">
    <property type="component" value="Unassembled WGS sequence"/>
</dbReference>
<dbReference type="AlphaFoldDB" id="A0A7D9DQF4"/>
<evidence type="ECO:0000313" key="1">
    <source>
        <dbReference type="EMBL" id="CAB3990226.1"/>
    </source>
</evidence>
<name>A0A7D9DQF4_PARCT</name>
<reference evidence="1" key="1">
    <citation type="submission" date="2020-04" db="EMBL/GenBank/DDBJ databases">
        <authorList>
            <person name="Alioto T."/>
            <person name="Alioto T."/>
            <person name="Gomez Garrido J."/>
        </authorList>
    </citation>
    <scope>NUCLEOTIDE SEQUENCE</scope>
    <source>
        <strain evidence="1">A484AB</strain>
    </source>
</reference>
<sequence length="105" mass="11710">MKYLLSLLLSRRANRAECIPYSENGKGTRDGKSAEFVQPAGILVVDCSTGCLRMISEVPPLVRLLSSHLKKQIPTPFTIDAAITRIEEVYDFDCQCIHRTSQSLP</sequence>
<keyword evidence="2" id="KW-1185">Reference proteome</keyword>
<evidence type="ECO:0000313" key="2">
    <source>
        <dbReference type="Proteomes" id="UP001152795"/>
    </source>
</evidence>
<gene>
    <name evidence="1" type="ORF">PACLA_8A006776</name>
</gene>
<dbReference type="EMBL" id="CACRXK020001624">
    <property type="protein sequence ID" value="CAB3990226.1"/>
    <property type="molecule type" value="Genomic_DNA"/>
</dbReference>
<organism evidence="1 2">
    <name type="scientific">Paramuricea clavata</name>
    <name type="common">Red gorgonian</name>
    <name type="synonym">Violescent sea-whip</name>
    <dbReference type="NCBI Taxonomy" id="317549"/>
    <lineage>
        <taxon>Eukaryota</taxon>
        <taxon>Metazoa</taxon>
        <taxon>Cnidaria</taxon>
        <taxon>Anthozoa</taxon>
        <taxon>Octocorallia</taxon>
        <taxon>Malacalcyonacea</taxon>
        <taxon>Plexauridae</taxon>
        <taxon>Paramuricea</taxon>
    </lineage>
</organism>
<accession>A0A7D9DQF4</accession>
<comment type="caution">
    <text evidence="1">The sequence shown here is derived from an EMBL/GenBank/DDBJ whole genome shotgun (WGS) entry which is preliminary data.</text>
</comment>
<protein>
    <submittedName>
        <fullName evidence="1">Uncharacterized protein</fullName>
    </submittedName>
</protein>
<proteinExistence type="predicted"/>